<name>A0ABX7QW05_9GAMM</name>
<dbReference type="Proteomes" id="UP000663207">
    <property type="component" value="Chromosome"/>
</dbReference>
<proteinExistence type="predicted"/>
<feature type="transmembrane region" description="Helical" evidence="1">
    <location>
        <begin position="65"/>
        <end position="85"/>
    </location>
</feature>
<sequence>MKLIPKYLTIPIIFSLLVACYALITGKENQASFIGLFFYGVLFYGAPYFLHSMFMVLFKASNQAIHAGFIGITLALVLISSMWLLPQDPSGLPIQWMGYWPLSAILGLVFIGGSIGIRKYNNS</sequence>
<evidence type="ECO:0008006" key="4">
    <source>
        <dbReference type="Google" id="ProtNLM"/>
    </source>
</evidence>
<reference evidence="2 3" key="1">
    <citation type="submission" date="2021-03" db="EMBL/GenBank/DDBJ databases">
        <title>Novel species identification of genus Shewanella.</title>
        <authorList>
            <person name="Liu G."/>
            <person name="Zhang Q."/>
        </authorList>
    </citation>
    <scope>NUCLEOTIDE SEQUENCE [LARGE SCALE GENOMIC DNA]</scope>
    <source>
        <strain evidence="2 3">FJAT-52962</strain>
    </source>
</reference>
<evidence type="ECO:0000313" key="2">
    <source>
        <dbReference type="EMBL" id="QSX35686.1"/>
    </source>
</evidence>
<feature type="transmembrane region" description="Helical" evidence="1">
    <location>
        <begin position="97"/>
        <end position="117"/>
    </location>
</feature>
<dbReference type="EMBL" id="CP071502">
    <property type="protein sequence ID" value="QSX35686.1"/>
    <property type="molecule type" value="Genomic_DNA"/>
</dbReference>
<keyword evidence="1" id="KW-1133">Transmembrane helix</keyword>
<evidence type="ECO:0000256" key="1">
    <source>
        <dbReference type="SAM" id="Phobius"/>
    </source>
</evidence>
<dbReference type="PROSITE" id="PS51257">
    <property type="entry name" value="PROKAR_LIPOPROTEIN"/>
    <property type="match status" value="1"/>
</dbReference>
<organism evidence="2 3">
    <name type="scientific">Shewanella sedimentimangrovi</name>
    <dbReference type="NCBI Taxonomy" id="2814293"/>
    <lineage>
        <taxon>Bacteria</taxon>
        <taxon>Pseudomonadati</taxon>
        <taxon>Pseudomonadota</taxon>
        <taxon>Gammaproteobacteria</taxon>
        <taxon>Alteromonadales</taxon>
        <taxon>Shewanellaceae</taxon>
        <taxon>Shewanella</taxon>
    </lineage>
</organism>
<gene>
    <name evidence="2" type="ORF">JYB85_09800</name>
</gene>
<keyword evidence="1" id="KW-0472">Membrane</keyword>
<keyword evidence="1" id="KW-0812">Transmembrane</keyword>
<evidence type="ECO:0000313" key="3">
    <source>
        <dbReference type="Proteomes" id="UP000663207"/>
    </source>
</evidence>
<accession>A0ABX7QW05</accession>
<keyword evidence="3" id="KW-1185">Reference proteome</keyword>
<protein>
    <recommendedName>
        <fullName evidence="4">Lipoprotein</fullName>
    </recommendedName>
</protein>
<dbReference type="RefSeq" id="WP_207379171.1">
    <property type="nucleotide sequence ID" value="NZ_CP071502.1"/>
</dbReference>
<feature type="transmembrane region" description="Helical" evidence="1">
    <location>
        <begin position="7"/>
        <end position="24"/>
    </location>
</feature>
<feature type="transmembrane region" description="Helical" evidence="1">
    <location>
        <begin position="36"/>
        <end position="58"/>
    </location>
</feature>